<evidence type="ECO:0000313" key="10">
    <source>
        <dbReference type="Proteomes" id="UP000190423"/>
    </source>
</evidence>
<dbReference type="PANTHER" id="PTHR43375:SF1">
    <property type="entry name" value="OROTIDINE 5'-PHOSPHATE DECARBOXYLASE"/>
    <property type="match status" value="1"/>
</dbReference>
<dbReference type="NCBIfam" id="TIGR02127">
    <property type="entry name" value="pyrF_sub2"/>
    <property type="match status" value="1"/>
</dbReference>
<comment type="similarity">
    <text evidence="2 7">Belongs to the OMP decarboxylase family. Type 2 subfamily.</text>
</comment>
<evidence type="ECO:0000256" key="7">
    <source>
        <dbReference type="HAMAP-Rule" id="MF_01215"/>
    </source>
</evidence>
<keyword evidence="5 7" id="KW-0456">Lyase</keyword>
<dbReference type="CDD" id="cd04725">
    <property type="entry name" value="OMP_decarboxylase_like"/>
    <property type="match status" value="1"/>
</dbReference>
<evidence type="ECO:0000256" key="2">
    <source>
        <dbReference type="ARBA" id="ARBA00008847"/>
    </source>
</evidence>
<dbReference type="EMBL" id="FUWG01000002">
    <property type="protein sequence ID" value="SJZ29789.1"/>
    <property type="molecule type" value="Genomic_DNA"/>
</dbReference>
<keyword evidence="3 7" id="KW-0210">Decarboxylase</keyword>
<dbReference type="UniPathway" id="UPA00070">
    <property type="reaction ID" value="UER00120"/>
</dbReference>
<sequence>MPVSVCDFCAVENPFYNQYIKCMITKHKMQELQERAEKYGPLCVGLDTDPSYIPDSVVKAVGSREEAVLTYNKEIIRRVAADKSACCFKVQIAYYEAMGIAGMKVYAQTLKAVQDAGLTAISDIKRGDIAATAGAYARAHFTGDFETDIITVNPYMGFDTLKPFTEYASPEKGGKGAFVLLCTSNPGMTDIEHQELKDGSLLLERVGSEISRIGAEFKSFYPEQTCGAVGAVVGATQEKDARRLRDMYPDTFFLIPGYGAQGGAARIAATLLDKAGGTVNSSRGILCAWQKDSDLTEKREAGALSLADIASAAAKAAIFSKEDLLNAKKSL</sequence>
<name>A0A1T4JI08_TREPO</name>
<dbReference type="HAMAP" id="MF_01215">
    <property type="entry name" value="OMPdecase_type2"/>
    <property type="match status" value="1"/>
</dbReference>
<dbReference type="Pfam" id="PF00215">
    <property type="entry name" value="OMPdecase"/>
    <property type="match status" value="1"/>
</dbReference>
<dbReference type="GO" id="GO:0004590">
    <property type="term" value="F:orotidine-5'-phosphate decarboxylase activity"/>
    <property type="evidence" value="ECO:0007669"/>
    <property type="project" value="UniProtKB-UniRule"/>
</dbReference>
<organism evidence="9 10">
    <name type="scientific">Treponema porcinum</name>
    <dbReference type="NCBI Taxonomy" id="261392"/>
    <lineage>
        <taxon>Bacteria</taxon>
        <taxon>Pseudomonadati</taxon>
        <taxon>Spirochaetota</taxon>
        <taxon>Spirochaetia</taxon>
        <taxon>Spirochaetales</taxon>
        <taxon>Treponemataceae</taxon>
        <taxon>Treponema</taxon>
    </lineage>
</organism>
<dbReference type="SMART" id="SM00934">
    <property type="entry name" value="OMPdecase"/>
    <property type="match status" value="1"/>
</dbReference>
<gene>
    <name evidence="7" type="primary">pyrF</name>
    <name evidence="9" type="ORF">SAMN02745149_00275</name>
</gene>
<feature type="active site" description="Proton donor" evidence="7">
    <location>
        <position position="125"/>
    </location>
</feature>
<evidence type="ECO:0000256" key="3">
    <source>
        <dbReference type="ARBA" id="ARBA00022793"/>
    </source>
</evidence>
<evidence type="ECO:0000256" key="6">
    <source>
        <dbReference type="ARBA" id="ARBA00049157"/>
    </source>
</evidence>
<dbReference type="AlphaFoldDB" id="A0A1T4JI08"/>
<evidence type="ECO:0000256" key="5">
    <source>
        <dbReference type="ARBA" id="ARBA00023239"/>
    </source>
</evidence>
<comment type="pathway">
    <text evidence="1 7">Pyrimidine metabolism; UMP biosynthesis via de novo pathway; UMP from orotate: step 2/2.</text>
</comment>
<proteinExistence type="inferred from homology"/>
<dbReference type="SUPFAM" id="SSF51366">
    <property type="entry name" value="Ribulose-phoshate binding barrel"/>
    <property type="match status" value="1"/>
</dbReference>
<evidence type="ECO:0000313" key="9">
    <source>
        <dbReference type="EMBL" id="SJZ29789.1"/>
    </source>
</evidence>
<dbReference type="InterPro" id="IPR018089">
    <property type="entry name" value="OMPdecase_AS"/>
</dbReference>
<dbReference type="GO" id="GO:0044205">
    <property type="term" value="P:'de novo' UMP biosynthetic process"/>
    <property type="evidence" value="ECO:0007669"/>
    <property type="project" value="UniProtKB-UniRule"/>
</dbReference>
<feature type="domain" description="Orotidine 5'-phosphate decarboxylase" evidence="8">
    <location>
        <begin position="41"/>
        <end position="301"/>
    </location>
</feature>
<dbReference type="STRING" id="261392.SAMN02745149_00275"/>
<dbReference type="InterPro" id="IPR011060">
    <property type="entry name" value="RibuloseP-bd_barrel"/>
</dbReference>
<accession>A0A1T4JI08</accession>
<protein>
    <recommendedName>
        <fullName evidence="7">Orotidine 5'-phosphate decarboxylase</fullName>
        <ecNumber evidence="7">4.1.1.23</ecNumber>
    </recommendedName>
    <alternativeName>
        <fullName evidence="7">OMP decarboxylase</fullName>
        <shortName evidence="7">OMPDCase</shortName>
        <shortName evidence="7">OMPdecase</shortName>
    </alternativeName>
</protein>
<dbReference type="InterPro" id="IPR001754">
    <property type="entry name" value="OMPdeCOase_dom"/>
</dbReference>
<comment type="catalytic activity">
    <reaction evidence="6 7">
        <text>orotidine 5'-phosphate + H(+) = UMP + CO2</text>
        <dbReference type="Rhea" id="RHEA:11596"/>
        <dbReference type="ChEBI" id="CHEBI:15378"/>
        <dbReference type="ChEBI" id="CHEBI:16526"/>
        <dbReference type="ChEBI" id="CHEBI:57538"/>
        <dbReference type="ChEBI" id="CHEBI:57865"/>
        <dbReference type="EC" id="4.1.1.23"/>
    </reaction>
</comment>
<keyword evidence="10" id="KW-1185">Reference proteome</keyword>
<dbReference type="InterPro" id="IPR011995">
    <property type="entry name" value="OMPdecase_type-2"/>
</dbReference>
<evidence type="ECO:0000259" key="8">
    <source>
        <dbReference type="SMART" id="SM00934"/>
    </source>
</evidence>
<evidence type="ECO:0000256" key="1">
    <source>
        <dbReference type="ARBA" id="ARBA00004861"/>
    </source>
</evidence>
<dbReference type="PANTHER" id="PTHR43375">
    <property type="entry name" value="OROTIDINE 5'-PHOSPHATE DECARBOXYLASE"/>
    <property type="match status" value="1"/>
</dbReference>
<reference evidence="9 10" key="1">
    <citation type="submission" date="2017-02" db="EMBL/GenBank/DDBJ databases">
        <authorList>
            <person name="Peterson S.W."/>
        </authorList>
    </citation>
    <scope>NUCLEOTIDE SEQUENCE [LARGE SCALE GENOMIC DNA]</scope>
    <source>
        <strain evidence="9 10">ATCC BAA-908</strain>
    </source>
</reference>
<dbReference type="PROSITE" id="PS00156">
    <property type="entry name" value="OMPDECASE"/>
    <property type="match status" value="1"/>
</dbReference>
<evidence type="ECO:0000256" key="4">
    <source>
        <dbReference type="ARBA" id="ARBA00022975"/>
    </source>
</evidence>
<dbReference type="GO" id="GO:0006207">
    <property type="term" value="P:'de novo' pyrimidine nucleobase biosynthetic process"/>
    <property type="evidence" value="ECO:0007669"/>
    <property type="project" value="InterPro"/>
</dbReference>
<dbReference type="InterPro" id="IPR013785">
    <property type="entry name" value="Aldolase_TIM"/>
</dbReference>
<keyword evidence="4 7" id="KW-0665">Pyrimidine biosynthesis</keyword>
<dbReference type="EC" id="4.1.1.23" evidence="7"/>
<dbReference type="Gene3D" id="3.20.20.70">
    <property type="entry name" value="Aldolase class I"/>
    <property type="match status" value="1"/>
</dbReference>
<dbReference type="Proteomes" id="UP000190423">
    <property type="component" value="Unassembled WGS sequence"/>
</dbReference>